<dbReference type="EMBL" id="MU853432">
    <property type="protein sequence ID" value="KAK4130772.1"/>
    <property type="molecule type" value="Genomic_DNA"/>
</dbReference>
<feature type="compositionally biased region" description="Basic and acidic residues" evidence="2">
    <location>
        <begin position="9"/>
        <end position="36"/>
    </location>
</feature>
<dbReference type="GO" id="GO:0005096">
    <property type="term" value="F:GTPase activator activity"/>
    <property type="evidence" value="ECO:0007669"/>
    <property type="project" value="UniProtKB-KW"/>
</dbReference>
<feature type="domain" description="Rab-GAP TBC" evidence="3">
    <location>
        <begin position="60"/>
        <end position="252"/>
    </location>
</feature>
<sequence length="415" mass="45879">MEEPTEPSLDEKAENHSDASRDTRDTKDKDTDEKKQAILEACSQGDLGALRALAESPGGFLTDTIRQQAWPVLLGLPPNHDRSNPDPDGTASSAWETLPRHKDEDQVQLDVNRAFIYYPSHQSESQLALAKTALSTLITALLRHHPYLSYFQGYHDIAQVLLLTLPPALQLPALTALSHLHIRDFMLPSLGPAIAQLHLIPAILGRADPPLCAHLSRTAPFFALSGTLTMYAHDITTRGAITRLFDVLLARDPVFTVYLFTAIVRARRAELFATPAAEPEMLHSILSKLPRPLDLDGLIAHAAQLEARFPPEGLGAAWRGISRWSVLKTSRARPGRPQSVEEGRVCFERQVGELRWAERTEGARRWMWRNRRPARAVGVAVLVGVLAVLLPRGVLPGPVASALGYVSGLLARWWR</sequence>
<keyword evidence="5" id="KW-1185">Reference proteome</keyword>
<evidence type="ECO:0000256" key="1">
    <source>
        <dbReference type="ARBA" id="ARBA00022468"/>
    </source>
</evidence>
<dbReference type="FunFam" id="1.10.472.80:FF:000060">
    <property type="entry name" value="TBC domain protein, putative"/>
    <property type="match status" value="1"/>
</dbReference>
<evidence type="ECO:0000313" key="4">
    <source>
        <dbReference type="EMBL" id="KAK4130772.1"/>
    </source>
</evidence>
<dbReference type="Gene3D" id="1.10.472.80">
    <property type="entry name" value="Ypt/Rab-GAP domain of gyp1p, domain 3"/>
    <property type="match status" value="1"/>
</dbReference>
<dbReference type="GO" id="GO:0006888">
    <property type="term" value="P:endoplasmic reticulum to Golgi vesicle-mediated transport"/>
    <property type="evidence" value="ECO:0007669"/>
    <property type="project" value="TreeGrafter"/>
</dbReference>
<comment type="caution">
    <text evidence="4">The sequence shown here is derived from an EMBL/GenBank/DDBJ whole genome shotgun (WGS) entry which is preliminary data.</text>
</comment>
<protein>
    <recommendedName>
        <fullName evidence="3">Rab-GAP TBC domain-containing protein</fullName>
    </recommendedName>
</protein>
<dbReference type="AlphaFoldDB" id="A0AAN6UD27"/>
<dbReference type="Pfam" id="PF00566">
    <property type="entry name" value="RabGAP-TBC"/>
    <property type="match status" value="1"/>
</dbReference>
<evidence type="ECO:0000256" key="2">
    <source>
        <dbReference type="SAM" id="MobiDB-lite"/>
    </source>
</evidence>
<name>A0AAN6UD27_9PEZI</name>
<dbReference type="PANTHER" id="PTHR20913">
    <property type="entry name" value="TBC1 DOMAIN FAMILY MEMBER 20/GTPASE"/>
    <property type="match status" value="1"/>
</dbReference>
<dbReference type="Proteomes" id="UP001304895">
    <property type="component" value="Unassembled WGS sequence"/>
</dbReference>
<keyword evidence="1" id="KW-0343">GTPase activation</keyword>
<dbReference type="InterPro" id="IPR045913">
    <property type="entry name" value="TBC20/Gyp8-like"/>
</dbReference>
<dbReference type="GO" id="GO:0005789">
    <property type="term" value="C:endoplasmic reticulum membrane"/>
    <property type="evidence" value="ECO:0007669"/>
    <property type="project" value="TreeGrafter"/>
</dbReference>
<organism evidence="4 5">
    <name type="scientific">Trichocladium antarcticum</name>
    <dbReference type="NCBI Taxonomy" id="1450529"/>
    <lineage>
        <taxon>Eukaryota</taxon>
        <taxon>Fungi</taxon>
        <taxon>Dikarya</taxon>
        <taxon>Ascomycota</taxon>
        <taxon>Pezizomycotina</taxon>
        <taxon>Sordariomycetes</taxon>
        <taxon>Sordariomycetidae</taxon>
        <taxon>Sordariales</taxon>
        <taxon>Chaetomiaceae</taxon>
        <taxon>Trichocladium</taxon>
    </lineage>
</organism>
<dbReference type="InterPro" id="IPR035969">
    <property type="entry name" value="Rab-GAP_TBC_sf"/>
</dbReference>
<feature type="region of interest" description="Disordered" evidence="2">
    <location>
        <begin position="76"/>
        <end position="101"/>
    </location>
</feature>
<dbReference type="PANTHER" id="PTHR20913:SF7">
    <property type="entry name" value="RE60063P"/>
    <property type="match status" value="1"/>
</dbReference>
<accession>A0AAN6UD27</accession>
<evidence type="ECO:0000313" key="5">
    <source>
        <dbReference type="Proteomes" id="UP001304895"/>
    </source>
</evidence>
<reference evidence="4" key="1">
    <citation type="journal article" date="2023" name="Mol. Phylogenet. Evol.">
        <title>Genome-scale phylogeny and comparative genomics of the fungal order Sordariales.</title>
        <authorList>
            <person name="Hensen N."/>
            <person name="Bonometti L."/>
            <person name="Westerberg I."/>
            <person name="Brannstrom I.O."/>
            <person name="Guillou S."/>
            <person name="Cros-Aarteil S."/>
            <person name="Calhoun S."/>
            <person name="Haridas S."/>
            <person name="Kuo A."/>
            <person name="Mondo S."/>
            <person name="Pangilinan J."/>
            <person name="Riley R."/>
            <person name="LaButti K."/>
            <person name="Andreopoulos B."/>
            <person name="Lipzen A."/>
            <person name="Chen C."/>
            <person name="Yan M."/>
            <person name="Daum C."/>
            <person name="Ng V."/>
            <person name="Clum A."/>
            <person name="Steindorff A."/>
            <person name="Ohm R.A."/>
            <person name="Martin F."/>
            <person name="Silar P."/>
            <person name="Natvig D.O."/>
            <person name="Lalanne C."/>
            <person name="Gautier V."/>
            <person name="Ament-Velasquez S.L."/>
            <person name="Kruys A."/>
            <person name="Hutchinson M.I."/>
            <person name="Powell A.J."/>
            <person name="Barry K."/>
            <person name="Miller A.N."/>
            <person name="Grigoriev I.V."/>
            <person name="Debuchy R."/>
            <person name="Gladieux P."/>
            <person name="Hiltunen Thoren M."/>
            <person name="Johannesson H."/>
        </authorList>
    </citation>
    <scope>NUCLEOTIDE SEQUENCE</scope>
    <source>
        <strain evidence="4">CBS 123565</strain>
    </source>
</reference>
<dbReference type="InterPro" id="IPR000195">
    <property type="entry name" value="Rab-GAP-TBC_dom"/>
</dbReference>
<reference evidence="4" key="2">
    <citation type="submission" date="2023-05" db="EMBL/GenBank/DDBJ databases">
        <authorList>
            <consortium name="Lawrence Berkeley National Laboratory"/>
            <person name="Steindorff A."/>
            <person name="Hensen N."/>
            <person name="Bonometti L."/>
            <person name="Westerberg I."/>
            <person name="Brannstrom I.O."/>
            <person name="Guillou S."/>
            <person name="Cros-Aarteil S."/>
            <person name="Calhoun S."/>
            <person name="Haridas S."/>
            <person name="Kuo A."/>
            <person name="Mondo S."/>
            <person name="Pangilinan J."/>
            <person name="Riley R."/>
            <person name="Labutti K."/>
            <person name="Andreopoulos B."/>
            <person name="Lipzen A."/>
            <person name="Chen C."/>
            <person name="Yanf M."/>
            <person name="Daum C."/>
            <person name="Ng V."/>
            <person name="Clum A."/>
            <person name="Ohm R."/>
            <person name="Martin F."/>
            <person name="Silar P."/>
            <person name="Natvig D."/>
            <person name="Lalanne C."/>
            <person name="Gautier V."/>
            <person name="Ament-Velasquez S.L."/>
            <person name="Kruys A."/>
            <person name="Hutchinson M.I."/>
            <person name="Powell A.J."/>
            <person name="Barry K."/>
            <person name="Miller A.N."/>
            <person name="Grigoriev I.V."/>
            <person name="Debuchy R."/>
            <person name="Gladieux P."/>
            <person name="Thoren M.H."/>
            <person name="Johannesson H."/>
        </authorList>
    </citation>
    <scope>NUCLEOTIDE SEQUENCE</scope>
    <source>
        <strain evidence="4">CBS 123565</strain>
    </source>
</reference>
<evidence type="ECO:0000259" key="3">
    <source>
        <dbReference type="PROSITE" id="PS50086"/>
    </source>
</evidence>
<dbReference type="Gene3D" id="1.10.8.1310">
    <property type="match status" value="1"/>
</dbReference>
<feature type="region of interest" description="Disordered" evidence="2">
    <location>
        <begin position="1"/>
        <end position="36"/>
    </location>
</feature>
<gene>
    <name evidence="4" type="ORF">BT67DRAFT_445395</name>
</gene>
<dbReference type="PROSITE" id="PS50086">
    <property type="entry name" value="TBC_RABGAP"/>
    <property type="match status" value="1"/>
</dbReference>
<proteinExistence type="predicted"/>
<dbReference type="SUPFAM" id="SSF47923">
    <property type="entry name" value="Ypt/Rab-GAP domain of gyp1p"/>
    <property type="match status" value="1"/>
</dbReference>
<dbReference type="SMART" id="SM00164">
    <property type="entry name" value="TBC"/>
    <property type="match status" value="1"/>
</dbReference>